<accession>A0ACC2XPQ8</accession>
<gene>
    <name evidence="1" type="ORF">QFC24_002747</name>
</gene>
<sequence>MEADDGMNSEEGAFSLCTLWAIEALTRVGAYGKPEYLKRAVNMFEDFLGYANHVQLMSEEISRGGEG</sequence>
<dbReference type="Proteomes" id="UP001234202">
    <property type="component" value="Unassembled WGS sequence"/>
</dbReference>
<comment type="caution">
    <text evidence="1">The sequence shown here is derived from an EMBL/GenBank/DDBJ whole genome shotgun (WGS) entry which is preliminary data.</text>
</comment>
<reference evidence="1" key="1">
    <citation type="submission" date="2023-04" db="EMBL/GenBank/DDBJ databases">
        <title>Draft Genome sequencing of Naganishia species isolated from polar environments using Oxford Nanopore Technology.</title>
        <authorList>
            <person name="Leo P."/>
            <person name="Venkateswaran K."/>
        </authorList>
    </citation>
    <scope>NUCLEOTIDE SEQUENCE</scope>
    <source>
        <strain evidence="1">DBVPG 5303</strain>
    </source>
</reference>
<organism evidence="1 2">
    <name type="scientific">Naganishia onofrii</name>
    <dbReference type="NCBI Taxonomy" id="1851511"/>
    <lineage>
        <taxon>Eukaryota</taxon>
        <taxon>Fungi</taxon>
        <taxon>Dikarya</taxon>
        <taxon>Basidiomycota</taxon>
        <taxon>Agaricomycotina</taxon>
        <taxon>Tremellomycetes</taxon>
        <taxon>Filobasidiales</taxon>
        <taxon>Filobasidiaceae</taxon>
        <taxon>Naganishia</taxon>
    </lineage>
</organism>
<name>A0ACC2XPQ8_9TREE</name>
<keyword evidence="2" id="KW-1185">Reference proteome</keyword>
<proteinExistence type="predicted"/>
<evidence type="ECO:0000313" key="1">
    <source>
        <dbReference type="EMBL" id="KAJ9125962.1"/>
    </source>
</evidence>
<dbReference type="EMBL" id="JASBWV010000007">
    <property type="protein sequence ID" value="KAJ9125962.1"/>
    <property type="molecule type" value="Genomic_DNA"/>
</dbReference>
<evidence type="ECO:0000313" key="2">
    <source>
        <dbReference type="Proteomes" id="UP001234202"/>
    </source>
</evidence>
<protein>
    <submittedName>
        <fullName evidence="1">Uncharacterized protein</fullName>
    </submittedName>
</protein>